<accession>A0A166P381</accession>
<evidence type="ECO:0000313" key="3">
    <source>
        <dbReference type="Proteomes" id="UP000076532"/>
    </source>
</evidence>
<evidence type="ECO:0000313" key="2">
    <source>
        <dbReference type="EMBL" id="KZP25666.1"/>
    </source>
</evidence>
<dbReference type="EMBL" id="KV417519">
    <property type="protein sequence ID" value="KZP25666.1"/>
    <property type="molecule type" value="Genomic_DNA"/>
</dbReference>
<reference evidence="2 3" key="1">
    <citation type="journal article" date="2016" name="Mol. Biol. Evol.">
        <title>Comparative Genomics of Early-Diverging Mushroom-Forming Fungi Provides Insights into the Origins of Lignocellulose Decay Capabilities.</title>
        <authorList>
            <person name="Nagy L.G."/>
            <person name="Riley R."/>
            <person name="Tritt A."/>
            <person name="Adam C."/>
            <person name="Daum C."/>
            <person name="Floudas D."/>
            <person name="Sun H."/>
            <person name="Yadav J.S."/>
            <person name="Pangilinan J."/>
            <person name="Larsson K.H."/>
            <person name="Matsuura K."/>
            <person name="Barry K."/>
            <person name="Labutti K."/>
            <person name="Kuo R."/>
            <person name="Ohm R.A."/>
            <person name="Bhattacharya S.S."/>
            <person name="Shirouzu T."/>
            <person name="Yoshinaga Y."/>
            <person name="Martin F.M."/>
            <person name="Grigoriev I.V."/>
            <person name="Hibbett D.S."/>
        </authorList>
    </citation>
    <scope>NUCLEOTIDE SEQUENCE [LARGE SCALE GENOMIC DNA]</scope>
    <source>
        <strain evidence="2 3">CBS 109695</strain>
    </source>
</reference>
<dbReference type="AlphaFoldDB" id="A0A166P381"/>
<organism evidence="2 3">
    <name type="scientific">Athelia psychrophila</name>
    <dbReference type="NCBI Taxonomy" id="1759441"/>
    <lineage>
        <taxon>Eukaryota</taxon>
        <taxon>Fungi</taxon>
        <taxon>Dikarya</taxon>
        <taxon>Basidiomycota</taxon>
        <taxon>Agaricomycotina</taxon>
        <taxon>Agaricomycetes</taxon>
        <taxon>Agaricomycetidae</taxon>
        <taxon>Atheliales</taxon>
        <taxon>Atheliaceae</taxon>
        <taxon>Athelia</taxon>
    </lineage>
</organism>
<dbReference type="EMBL" id="KV417806">
    <property type="protein sequence ID" value="KZP06053.1"/>
    <property type="molecule type" value="Genomic_DNA"/>
</dbReference>
<keyword evidence="3" id="KW-1185">Reference proteome</keyword>
<name>A0A166P381_9AGAM</name>
<dbReference type="Proteomes" id="UP000076532">
    <property type="component" value="Unassembled WGS sequence"/>
</dbReference>
<evidence type="ECO:0000313" key="1">
    <source>
        <dbReference type="EMBL" id="KZP06053.1"/>
    </source>
</evidence>
<protein>
    <submittedName>
        <fullName evidence="2">Uncharacterized protein</fullName>
    </submittedName>
</protein>
<sequence>MSANDSYNHVTLLNAHWPRASGTHCSCTSRKYWPRALPQPRPADRCTSAPVMPAAHAPATSATPAAQAPATPTDPIAPVTYHTCLRPKCRCCPSHAHTLLTCQLRMLHPHQLPKRQPHPMPQPRRPRAHHPVLVRMSMRPVLVPSHRAIMVAGSILDFILGFYSRL</sequence>
<gene>
    <name evidence="2" type="ORF">FIBSPDRAFT_855600</name>
    <name evidence="1" type="ORF">FIBSPDRAFT_876887</name>
</gene>
<proteinExistence type="predicted"/>